<evidence type="ECO:0008006" key="4">
    <source>
        <dbReference type="Google" id="ProtNLM"/>
    </source>
</evidence>
<organism evidence="2 3">
    <name type="scientific">Aquimarina addita</name>
    <dbReference type="NCBI Taxonomy" id="870485"/>
    <lineage>
        <taxon>Bacteria</taxon>
        <taxon>Pseudomonadati</taxon>
        <taxon>Bacteroidota</taxon>
        <taxon>Flavobacteriia</taxon>
        <taxon>Flavobacteriales</taxon>
        <taxon>Flavobacteriaceae</taxon>
        <taxon>Aquimarina</taxon>
    </lineage>
</organism>
<dbReference type="RefSeq" id="WP_344929355.1">
    <property type="nucleotide sequence ID" value="NZ_BAABCW010000016.1"/>
</dbReference>
<keyword evidence="3" id="KW-1185">Reference proteome</keyword>
<comment type="caution">
    <text evidence="2">The sequence shown here is derived from an EMBL/GenBank/DDBJ whole genome shotgun (WGS) entry which is preliminary data.</text>
</comment>
<dbReference type="InterPro" id="IPR036909">
    <property type="entry name" value="Cyt_c-like_dom_sf"/>
</dbReference>
<dbReference type="SUPFAM" id="SSF46626">
    <property type="entry name" value="Cytochrome c"/>
    <property type="match status" value="1"/>
</dbReference>
<evidence type="ECO:0000313" key="3">
    <source>
        <dbReference type="Proteomes" id="UP001500459"/>
    </source>
</evidence>
<evidence type="ECO:0000313" key="2">
    <source>
        <dbReference type="EMBL" id="GAA3516532.1"/>
    </source>
</evidence>
<keyword evidence="1" id="KW-0732">Signal</keyword>
<dbReference type="PROSITE" id="PS51257">
    <property type="entry name" value="PROKAR_LIPOPROTEIN"/>
    <property type="match status" value="1"/>
</dbReference>
<dbReference type="EMBL" id="BAABCW010000016">
    <property type="protein sequence ID" value="GAA3516532.1"/>
    <property type="molecule type" value="Genomic_DNA"/>
</dbReference>
<sequence>MKTSINNSLLILLSLFMLSCGDDDTTTEGGDEGDDGPVAEMNPIPDQTTSFAANIEVIMTDHCISCHGATPSNGAPMALVTFAQVVEAVDNRNLLDRMDREGFNIMPPETNGGRLSDATILLVDDWIEDGLLE</sequence>
<feature type="chain" id="PRO_5046688671" description="Cytochrome c domain-containing protein" evidence="1">
    <location>
        <begin position="23"/>
        <end position="133"/>
    </location>
</feature>
<name>A0ABP6UPD2_9FLAO</name>
<proteinExistence type="predicted"/>
<feature type="signal peptide" evidence="1">
    <location>
        <begin position="1"/>
        <end position="22"/>
    </location>
</feature>
<evidence type="ECO:0000256" key="1">
    <source>
        <dbReference type="SAM" id="SignalP"/>
    </source>
</evidence>
<dbReference type="Proteomes" id="UP001500459">
    <property type="component" value="Unassembled WGS sequence"/>
</dbReference>
<gene>
    <name evidence="2" type="ORF">GCM10022393_33300</name>
</gene>
<protein>
    <recommendedName>
        <fullName evidence="4">Cytochrome c domain-containing protein</fullName>
    </recommendedName>
</protein>
<accession>A0ABP6UPD2</accession>
<reference evidence="3" key="1">
    <citation type="journal article" date="2019" name="Int. J. Syst. Evol. Microbiol.">
        <title>The Global Catalogue of Microorganisms (GCM) 10K type strain sequencing project: providing services to taxonomists for standard genome sequencing and annotation.</title>
        <authorList>
            <consortium name="The Broad Institute Genomics Platform"/>
            <consortium name="The Broad Institute Genome Sequencing Center for Infectious Disease"/>
            <person name="Wu L."/>
            <person name="Ma J."/>
        </authorList>
    </citation>
    <scope>NUCLEOTIDE SEQUENCE [LARGE SCALE GENOMIC DNA]</scope>
    <source>
        <strain evidence="3">JCM 17106</strain>
    </source>
</reference>